<reference evidence="2 3" key="1">
    <citation type="journal article" date="2013" name="PLoS ONE">
        <title>Assembly-driven community genomics of a hypersaline microbial ecosystem.</title>
        <authorList>
            <person name="Podell S."/>
            <person name="Ugalde J.A."/>
            <person name="Narasingarao P."/>
            <person name="Banfield J.F."/>
            <person name="Heidelberg K.B."/>
            <person name="Allen E.E."/>
        </authorList>
    </citation>
    <scope>NUCLEOTIDE SEQUENCE [LARGE SCALE GENOMIC DNA]</scope>
    <source>
        <strain evidence="3">J07HQW2</strain>
    </source>
</reference>
<dbReference type="EMBL" id="KE356561">
    <property type="protein sequence ID" value="ERG95733.1"/>
    <property type="molecule type" value="Genomic_DNA"/>
</dbReference>
<dbReference type="eggNOG" id="arCOG00681">
    <property type="taxonomic scope" value="Archaea"/>
</dbReference>
<feature type="compositionally biased region" description="Basic and acidic residues" evidence="1">
    <location>
        <begin position="203"/>
        <end position="212"/>
    </location>
</feature>
<dbReference type="HOGENOM" id="CLU_975233_0_0_2"/>
<dbReference type="AlphaFoldDB" id="U1NFY9"/>
<organism evidence="2 3">
    <name type="scientific">Haloquadratum walsbyi J07HQW2</name>
    <dbReference type="NCBI Taxonomy" id="1238425"/>
    <lineage>
        <taxon>Archaea</taxon>
        <taxon>Methanobacteriati</taxon>
        <taxon>Methanobacteriota</taxon>
        <taxon>Stenosarchaea group</taxon>
        <taxon>Halobacteria</taxon>
        <taxon>Halobacteriales</taxon>
        <taxon>Haloferacaceae</taxon>
        <taxon>Haloquadratum</taxon>
    </lineage>
</organism>
<evidence type="ECO:0000313" key="2">
    <source>
        <dbReference type="EMBL" id="ERG95733.1"/>
    </source>
</evidence>
<gene>
    <name evidence="2" type="ORF">J07HQW2_02193</name>
</gene>
<evidence type="ECO:0000313" key="3">
    <source>
        <dbReference type="Proteomes" id="UP000030710"/>
    </source>
</evidence>
<protein>
    <recommendedName>
        <fullName evidence="4">Transposase</fullName>
    </recommendedName>
</protein>
<evidence type="ECO:0008006" key="4">
    <source>
        <dbReference type="Google" id="ProtNLM"/>
    </source>
</evidence>
<feature type="region of interest" description="Disordered" evidence="1">
    <location>
        <begin position="192"/>
        <end position="216"/>
    </location>
</feature>
<name>U1NFY9_9EURY</name>
<sequence length="285" mass="32711">MVMNHTEGYRLFPENDAIQFRISAAPRSHVKGELRGSPDQFNRLRTALNNAEWHVGTAEVVHKHDEWRLHVTVTKEDCDVASPDDADTVVGVDVNEDCVALAAMDRNGEVKDSIVVSYPSIKERRHEFFTKRKRMQTAGQTGLESVVQTAERDYVHDCLHKVSRQVVDWMSQFTTPELQDHAPDTVVAEVSTPSGVTTTDGGELDKTDDRTRPNRSACRRGRTARRFRTHRHRWVRLRHGRPHRERGRGAGRRCTVWGSSLGDEWCRRRVDVHADKDYRQLRRSG</sequence>
<evidence type="ECO:0000256" key="1">
    <source>
        <dbReference type="SAM" id="MobiDB-lite"/>
    </source>
</evidence>
<dbReference type="Proteomes" id="UP000030710">
    <property type="component" value="Unassembled WGS sequence"/>
</dbReference>
<accession>U1NFY9</accession>
<proteinExistence type="predicted"/>